<keyword evidence="5" id="KW-0413">Isomerase</keyword>
<dbReference type="GO" id="GO:0003677">
    <property type="term" value="F:DNA binding"/>
    <property type="evidence" value="ECO:0007669"/>
    <property type="project" value="InterPro"/>
</dbReference>
<keyword evidence="1 9" id="KW-0547">Nucleotide-binding</keyword>
<keyword evidence="3 9" id="KW-0347">Helicase</keyword>
<dbReference type="InterPro" id="IPR014017">
    <property type="entry name" value="DNA_helicase_UvrD-like_C"/>
</dbReference>
<keyword evidence="2 9" id="KW-0378">Hydrolase</keyword>
<organism evidence="11 12">
    <name type="scientific">Zavarzinia aquatilis</name>
    <dbReference type="NCBI Taxonomy" id="2211142"/>
    <lineage>
        <taxon>Bacteria</taxon>
        <taxon>Pseudomonadati</taxon>
        <taxon>Pseudomonadota</taxon>
        <taxon>Alphaproteobacteria</taxon>
        <taxon>Rhodospirillales</taxon>
        <taxon>Zavarziniaceae</taxon>
        <taxon>Zavarzinia</taxon>
    </lineage>
</organism>
<dbReference type="Pfam" id="PF00580">
    <property type="entry name" value="UvrD-helicase"/>
    <property type="match status" value="1"/>
</dbReference>
<evidence type="ECO:0000313" key="12">
    <source>
        <dbReference type="Proteomes" id="UP000245461"/>
    </source>
</evidence>
<dbReference type="PANTHER" id="PTHR11070">
    <property type="entry name" value="UVRD / RECB / PCRA DNA HELICASE FAMILY MEMBER"/>
    <property type="match status" value="1"/>
</dbReference>
<dbReference type="GO" id="GO:0005829">
    <property type="term" value="C:cytosol"/>
    <property type="evidence" value="ECO:0007669"/>
    <property type="project" value="TreeGrafter"/>
</dbReference>
<comment type="caution">
    <text evidence="11">The sequence shown here is derived from an EMBL/GenBank/DDBJ whole genome shotgun (WGS) entry which is preliminary data.</text>
</comment>
<feature type="binding site" evidence="9">
    <location>
        <begin position="256"/>
        <end position="263"/>
    </location>
    <ligand>
        <name>ATP</name>
        <dbReference type="ChEBI" id="CHEBI:30616"/>
    </ligand>
</feature>
<evidence type="ECO:0000256" key="4">
    <source>
        <dbReference type="ARBA" id="ARBA00022840"/>
    </source>
</evidence>
<evidence type="ECO:0000256" key="9">
    <source>
        <dbReference type="PROSITE-ProRule" id="PRU00560"/>
    </source>
</evidence>
<dbReference type="InterPro" id="IPR014016">
    <property type="entry name" value="UvrD-like_ATP-bd"/>
</dbReference>
<dbReference type="GO" id="GO:0043138">
    <property type="term" value="F:3'-5' DNA helicase activity"/>
    <property type="evidence" value="ECO:0007669"/>
    <property type="project" value="UniProtKB-EC"/>
</dbReference>
<accession>A0A317DTB3</accession>
<dbReference type="InterPro" id="IPR027417">
    <property type="entry name" value="P-loop_NTPase"/>
</dbReference>
<proteinExistence type="predicted"/>
<comment type="catalytic activity">
    <reaction evidence="6">
        <text>Couples ATP hydrolysis with the unwinding of duplex DNA by translocating in the 3'-5' direction.</text>
        <dbReference type="EC" id="5.6.2.4"/>
    </reaction>
</comment>
<dbReference type="RefSeq" id="WP_109908012.1">
    <property type="nucleotide sequence ID" value="NZ_QGLE01000019.1"/>
</dbReference>
<dbReference type="EC" id="5.6.2.4" evidence="7"/>
<dbReference type="GO" id="GO:0016887">
    <property type="term" value="F:ATP hydrolysis activity"/>
    <property type="evidence" value="ECO:0007669"/>
    <property type="project" value="RHEA"/>
</dbReference>
<gene>
    <name evidence="11" type="ORF">DKG74_20325</name>
</gene>
<evidence type="ECO:0000256" key="3">
    <source>
        <dbReference type="ARBA" id="ARBA00022806"/>
    </source>
</evidence>
<dbReference type="Gene3D" id="3.40.50.300">
    <property type="entry name" value="P-loop containing nucleotide triphosphate hydrolases"/>
    <property type="match status" value="2"/>
</dbReference>
<keyword evidence="12" id="KW-1185">Reference proteome</keyword>
<dbReference type="PANTHER" id="PTHR11070:SF45">
    <property type="entry name" value="DNA 3'-5' HELICASE"/>
    <property type="match status" value="1"/>
</dbReference>
<dbReference type="PROSITE" id="PS51198">
    <property type="entry name" value="UVRD_HELICASE_ATP_BIND"/>
    <property type="match status" value="1"/>
</dbReference>
<dbReference type="InterPro" id="IPR000212">
    <property type="entry name" value="DNA_helicase_UvrD/REP"/>
</dbReference>
<evidence type="ECO:0000256" key="2">
    <source>
        <dbReference type="ARBA" id="ARBA00022801"/>
    </source>
</evidence>
<evidence type="ECO:0000313" key="11">
    <source>
        <dbReference type="EMBL" id="PWR17911.1"/>
    </source>
</evidence>
<sequence>MNFLIADTFTASFNRLAGPDQKAVKASVFDLQMDPAGNGLQLHRVDNSKDPHFWSARVNRDIRLIVHRTGDSLLVAYVGHHDDAYGWAARRRIEAHPRTGAIQIVEVRERVEEVAPQTTFDFTVPPPPVGGDASGPPLFTALDDNALLSIGVPMDWLADVRVASEEGFFALAAHLPAEAAEALLEYAATGRLAVPAPVPADPFAHPDALRRIRPIADQEELAQALAFPWEKWGVFLHPSQRALVERSFSGPARVAGSAGTGKTIVAIHRAVRLARENPKARVLLASFSEPLAAALAKKLLVLAPETGGVVPRIVTASFHGIAEQMFQLEHGVRPRIAKDSVLRERLAAAAEAQNLKGFTERFLLSEWSNVIDAWGLESLDDYATVQRMGRKNRLGPNQRAHLWPVFQAVRTTLAAERYTTWAEVFGGLAAALARRPSKHFDHVLVDEAQDLGPAELRFFAALAPATADGLFLSGDVGQRIFQHPFSWAGLGVDVRGRSHTLKVCYRTSQQIRRAADRLLPTVLRDTDGLEDERRGIVSVFDGPAPDVMAFGSTAAEAEAVRGTVDGWLSEGIEPREIGLFVRTSALVPRARAAVAGLAGEEQMTTAPMSLAKGLEFRAVVVMACDEGTLPLDERVADAADEAELDDIYETERRLLYVACTRAREHLLLTGVTPTSEYLADFAHA</sequence>
<evidence type="ECO:0000256" key="5">
    <source>
        <dbReference type="ARBA" id="ARBA00023235"/>
    </source>
</evidence>
<evidence type="ECO:0000256" key="8">
    <source>
        <dbReference type="ARBA" id="ARBA00048988"/>
    </source>
</evidence>
<comment type="catalytic activity">
    <reaction evidence="8">
        <text>ATP + H2O = ADP + phosphate + H(+)</text>
        <dbReference type="Rhea" id="RHEA:13065"/>
        <dbReference type="ChEBI" id="CHEBI:15377"/>
        <dbReference type="ChEBI" id="CHEBI:15378"/>
        <dbReference type="ChEBI" id="CHEBI:30616"/>
        <dbReference type="ChEBI" id="CHEBI:43474"/>
        <dbReference type="ChEBI" id="CHEBI:456216"/>
        <dbReference type="EC" id="5.6.2.4"/>
    </reaction>
</comment>
<evidence type="ECO:0000256" key="7">
    <source>
        <dbReference type="ARBA" id="ARBA00034808"/>
    </source>
</evidence>
<dbReference type="Proteomes" id="UP000245461">
    <property type="component" value="Unassembled WGS sequence"/>
</dbReference>
<feature type="domain" description="UvrD-like helicase ATP-binding" evidence="10">
    <location>
        <begin position="235"/>
        <end position="526"/>
    </location>
</feature>
<name>A0A317DTB3_9PROT</name>
<evidence type="ECO:0000256" key="1">
    <source>
        <dbReference type="ARBA" id="ARBA00022741"/>
    </source>
</evidence>
<dbReference type="GO" id="GO:0005524">
    <property type="term" value="F:ATP binding"/>
    <property type="evidence" value="ECO:0007669"/>
    <property type="project" value="UniProtKB-UniRule"/>
</dbReference>
<reference evidence="11 12" key="1">
    <citation type="submission" date="2018-05" db="EMBL/GenBank/DDBJ databases">
        <title>Zavarzinia sp. HR-AS.</title>
        <authorList>
            <person name="Lee Y."/>
            <person name="Jeon C.O."/>
        </authorList>
    </citation>
    <scope>NUCLEOTIDE SEQUENCE [LARGE SCALE GENOMIC DNA]</scope>
    <source>
        <strain evidence="11 12">HR-AS</strain>
    </source>
</reference>
<keyword evidence="4 9" id="KW-0067">ATP-binding</keyword>
<dbReference type="AlphaFoldDB" id="A0A317DTB3"/>
<dbReference type="SUPFAM" id="SSF52540">
    <property type="entry name" value="P-loop containing nucleoside triphosphate hydrolases"/>
    <property type="match status" value="1"/>
</dbReference>
<protein>
    <recommendedName>
        <fullName evidence="7">DNA 3'-5' helicase</fullName>
        <ecNumber evidence="7">5.6.2.4</ecNumber>
    </recommendedName>
</protein>
<dbReference type="EMBL" id="QGLE01000019">
    <property type="protein sequence ID" value="PWR17911.1"/>
    <property type="molecule type" value="Genomic_DNA"/>
</dbReference>
<dbReference type="GO" id="GO:0000725">
    <property type="term" value="P:recombinational repair"/>
    <property type="evidence" value="ECO:0007669"/>
    <property type="project" value="TreeGrafter"/>
</dbReference>
<dbReference type="OrthoDB" id="7211215at2"/>
<dbReference type="Pfam" id="PF13361">
    <property type="entry name" value="UvrD_C"/>
    <property type="match status" value="1"/>
</dbReference>
<evidence type="ECO:0000259" key="10">
    <source>
        <dbReference type="PROSITE" id="PS51198"/>
    </source>
</evidence>
<evidence type="ECO:0000256" key="6">
    <source>
        <dbReference type="ARBA" id="ARBA00034617"/>
    </source>
</evidence>